<dbReference type="InterPro" id="IPR043502">
    <property type="entry name" value="DNA/RNA_pol_sf"/>
</dbReference>
<sequence length="128" mass="14897">MPPKGGTLVTLQVHWECEIRQQLKASPRMQVFFDTMLDTSPIKVRECFFGDRTEAIRLYLKAKEDQTIKYLDFNSLYPYTNFITSYPVGHPRSIDFDDNSGKQTWTQPSHNPYTGLLKVLIEPPQRGR</sequence>
<dbReference type="InterPro" id="IPR004868">
    <property type="entry name" value="DNA-dir_DNA_pol_B_mt/vir"/>
</dbReference>
<dbReference type="PANTHER" id="PTHR33568">
    <property type="entry name" value="DNA POLYMERASE"/>
    <property type="match status" value="1"/>
</dbReference>
<organism evidence="10 11">
    <name type="scientific">Ditylenchus dipsaci</name>
    <dbReference type="NCBI Taxonomy" id="166011"/>
    <lineage>
        <taxon>Eukaryota</taxon>
        <taxon>Metazoa</taxon>
        <taxon>Ecdysozoa</taxon>
        <taxon>Nematoda</taxon>
        <taxon>Chromadorea</taxon>
        <taxon>Rhabditida</taxon>
        <taxon>Tylenchina</taxon>
        <taxon>Tylenchomorpha</taxon>
        <taxon>Sphaerularioidea</taxon>
        <taxon>Anguinidae</taxon>
        <taxon>Anguininae</taxon>
        <taxon>Ditylenchus</taxon>
    </lineage>
</organism>
<keyword evidence="7" id="KW-0238">DNA-binding</keyword>
<keyword evidence="4" id="KW-0548">Nucleotidyltransferase</keyword>
<comment type="similarity">
    <text evidence="1">Belongs to the DNA polymerase type-B family.</text>
</comment>
<evidence type="ECO:0000256" key="7">
    <source>
        <dbReference type="ARBA" id="ARBA00023125"/>
    </source>
</evidence>
<dbReference type="WBParaSite" id="jg21152">
    <property type="protein sequence ID" value="jg21152"/>
    <property type="gene ID" value="jg21152"/>
</dbReference>
<proteinExistence type="inferred from homology"/>
<keyword evidence="6" id="KW-0239">DNA-directed DNA polymerase</keyword>
<dbReference type="PANTHER" id="PTHR33568:SF3">
    <property type="entry name" value="DNA-DIRECTED DNA POLYMERASE"/>
    <property type="match status" value="1"/>
</dbReference>
<dbReference type="GO" id="GO:0006260">
    <property type="term" value="P:DNA replication"/>
    <property type="evidence" value="ECO:0007669"/>
    <property type="project" value="UniProtKB-KW"/>
</dbReference>
<keyword evidence="10" id="KW-1185">Reference proteome</keyword>
<evidence type="ECO:0000256" key="4">
    <source>
        <dbReference type="ARBA" id="ARBA00022695"/>
    </source>
</evidence>
<dbReference type="EC" id="2.7.7.7" evidence="2"/>
<dbReference type="AlphaFoldDB" id="A0A915DKY6"/>
<evidence type="ECO:0000256" key="1">
    <source>
        <dbReference type="ARBA" id="ARBA00005755"/>
    </source>
</evidence>
<dbReference type="GO" id="GO:0000166">
    <property type="term" value="F:nucleotide binding"/>
    <property type="evidence" value="ECO:0007669"/>
    <property type="project" value="InterPro"/>
</dbReference>
<evidence type="ECO:0000256" key="3">
    <source>
        <dbReference type="ARBA" id="ARBA00022679"/>
    </source>
</evidence>
<dbReference type="GO" id="GO:0003677">
    <property type="term" value="F:DNA binding"/>
    <property type="evidence" value="ECO:0007669"/>
    <property type="project" value="UniProtKB-KW"/>
</dbReference>
<dbReference type="Proteomes" id="UP000887574">
    <property type="component" value="Unplaced"/>
</dbReference>
<keyword evidence="5" id="KW-0235">DNA replication</keyword>
<reference evidence="11" key="1">
    <citation type="submission" date="2022-11" db="UniProtKB">
        <authorList>
            <consortium name="WormBaseParasite"/>
        </authorList>
    </citation>
    <scope>IDENTIFICATION</scope>
</reference>
<keyword evidence="3" id="KW-0808">Transferase</keyword>
<dbReference type="Pfam" id="PF03175">
    <property type="entry name" value="DNA_pol_B_2"/>
    <property type="match status" value="1"/>
</dbReference>
<evidence type="ECO:0000256" key="8">
    <source>
        <dbReference type="ARBA" id="ARBA00049244"/>
    </source>
</evidence>
<protein>
    <recommendedName>
        <fullName evidence="2">DNA-directed DNA polymerase</fullName>
        <ecNumber evidence="2">2.7.7.7</ecNumber>
    </recommendedName>
</protein>
<dbReference type="SUPFAM" id="SSF56672">
    <property type="entry name" value="DNA/RNA polymerases"/>
    <property type="match status" value="1"/>
</dbReference>
<evidence type="ECO:0000259" key="9">
    <source>
        <dbReference type="Pfam" id="PF03175"/>
    </source>
</evidence>
<evidence type="ECO:0000256" key="5">
    <source>
        <dbReference type="ARBA" id="ARBA00022705"/>
    </source>
</evidence>
<evidence type="ECO:0000313" key="10">
    <source>
        <dbReference type="Proteomes" id="UP000887574"/>
    </source>
</evidence>
<feature type="domain" description="DNA-directed DNA polymerase family B mitochondria/virus" evidence="9">
    <location>
        <begin position="43"/>
        <end position="124"/>
    </location>
</feature>
<evidence type="ECO:0000256" key="2">
    <source>
        <dbReference type="ARBA" id="ARBA00012417"/>
    </source>
</evidence>
<accession>A0A915DKY6</accession>
<evidence type="ECO:0000313" key="11">
    <source>
        <dbReference type="WBParaSite" id="jg21152"/>
    </source>
</evidence>
<evidence type="ECO:0000256" key="6">
    <source>
        <dbReference type="ARBA" id="ARBA00022932"/>
    </source>
</evidence>
<dbReference type="GO" id="GO:0003887">
    <property type="term" value="F:DNA-directed DNA polymerase activity"/>
    <property type="evidence" value="ECO:0007669"/>
    <property type="project" value="UniProtKB-KW"/>
</dbReference>
<comment type="catalytic activity">
    <reaction evidence="8">
        <text>DNA(n) + a 2'-deoxyribonucleoside 5'-triphosphate = DNA(n+1) + diphosphate</text>
        <dbReference type="Rhea" id="RHEA:22508"/>
        <dbReference type="Rhea" id="RHEA-COMP:17339"/>
        <dbReference type="Rhea" id="RHEA-COMP:17340"/>
        <dbReference type="ChEBI" id="CHEBI:33019"/>
        <dbReference type="ChEBI" id="CHEBI:61560"/>
        <dbReference type="ChEBI" id="CHEBI:173112"/>
        <dbReference type="EC" id="2.7.7.7"/>
    </reaction>
</comment>
<name>A0A915DKY6_9BILA</name>